<feature type="non-terminal residue" evidence="6">
    <location>
        <position position="1"/>
    </location>
</feature>
<feature type="compositionally biased region" description="Polar residues" evidence="4">
    <location>
        <begin position="50"/>
        <end position="59"/>
    </location>
</feature>
<dbReference type="InterPro" id="IPR003877">
    <property type="entry name" value="SPRY_dom"/>
</dbReference>
<keyword evidence="2" id="KW-0863">Zinc-finger</keyword>
<gene>
    <name evidence="6" type="ORF">Z043_108487</name>
</gene>
<comment type="caution">
    <text evidence="6">The sequence shown here is derived from an EMBL/GenBank/DDBJ whole genome shotgun (WGS) entry which is preliminary data.</text>
</comment>
<dbReference type="Pfam" id="PF00622">
    <property type="entry name" value="SPRY"/>
    <property type="match status" value="1"/>
</dbReference>
<reference evidence="6 7" key="1">
    <citation type="submission" date="2015-08" db="EMBL/GenBank/DDBJ databases">
        <title>The genome of the Asian arowana (Scleropages formosus).</title>
        <authorList>
            <person name="Tan M.H."/>
            <person name="Gan H.M."/>
            <person name="Croft L.J."/>
            <person name="Austin C.M."/>
        </authorList>
    </citation>
    <scope>NUCLEOTIDE SEQUENCE [LARGE SCALE GENOMIC DNA]</scope>
    <source>
        <strain evidence="6">Aro1</strain>
    </source>
</reference>
<organism evidence="6 7">
    <name type="scientific">Scleropages formosus</name>
    <name type="common">Asian bonytongue</name>
    <name type="synonym">Osteoglossum formosum</name>
    <dbReference type="NCBI Taxonomy" id="113540"/>
    <lineage>
        <taxon>Eukaryota</taxon>
        <taxon>Metazoa</taxon>
        <taxon>Chordata</taxon>
        <taxon>Craniata</taxon>
        <taxon>Vertebrata</taxon>
        <taxon>Euteleostomi</taxon>
        <taxon>Actinopterygii</taxon>
        <taxon>Neopterygii</taxon>
        <taxon>Teleostei</taxon>
        <taxon>Osteoglossocephala</taxon>
        <taxon>Osteoglossomorpha</taxon>
        <taxon>Osteoglossiformes</taxon>
        <taxon>Osteoglossidae</taxon>
        <taxon>Scleropages</taxon>
    </lineage>
</organism>
<keyword evidence="3" id="KW-0862">Zinc</keyword>
<dbReference type="InterPro" id="IPR006574">
    <property type="entry name" value="PRY"/>
</dbReference>
<evidence type="ECO:0000313" key="6">
    <source>
        <dbReference type="EMBL" id="KPP72502.1"/>
    </source>
</evidence>
<evidence type="ECO:0000259" key="5">
    <source>
        <dbReference type="PROSITE" id="PS50188"/>
    </source>
</evidence>
<dbReference type="SUPFAM" id="SSF49899">
    <property type="entry name" value="Concanavalin A-like lectins/glucanases"/>
    <property type="match status" value="1"/>
</dbReference>
<sequence>NDLVVFTLGDSNANGVRAPDVRSRDEPRVSRGSPRSGDTERRETGEKHTFSISHPRTQSHARSDLYAQAVILLFIDRRNVAPGKQRDASRRADASFALPAVDPGTGGVREIPLESLQSPEPKTRAEFLQYACRLILDPDTAHRRLCLSEGNTKATLQGSSLPVQDLPVRFDGWTQVMCKDALVGDRCYWEVEWRGRGSSVGVAYAALARKGADARAGLGYNALSWSLEVSDTCCSAMHNNEKQDITVSYSPRVGIYLDRKAGKLAFHSVADNMLLLHVFYATFVDALYPVFGVGCGVGVGLDFALGQFSTLSDSVKICPL</sequence>
<dbReference type="GO" id="GO:0005737">
    <property type="term" value="C:cytoplasm"/>
    <property type="evidence" value="ECO:0007669"/>
    <property type="project" value="UniProtKB-ARBA"/>
</dbReference>
<dbReference type="SMART" id="SM00449">
    <property type="entry name" value="SPRY"/>
    <property type="match status" value="1"/>
</dbReference>
<dbReference type="Gene3D" id="2.60.120.920">
    <property type="match status" value="1"/>
</dbReference>
<name>A0A0P7US37_SCLFO</name>
<dbReference type="PANTHER" id="PTHR25465:SF12">
    <property type="entry name" value="E3 UBIQUITIN_ISG15 LIGASE TRIM25 ISOFORM X1"/>
    <property type="match status" value="1"/>
</dbReference>
<evidence type="ECO:0000256" key="2">
    <source>
        <dbReference type="ARBA" id="ARBA00022771"/>
    </source>
</evidence>
<dbReference type="Pfam" id="PF13765">
    <property type="entry name" value="PRY"/>
    <property type="match status" value="1"/>
</dbReference>
<feature type="compositionally biased region" description="Basic and acidic residues" evidence="4">
    <location>
        <begin position="37"/>
        <end position="49"/>
    </location>
</feature>
<dbReference type="SMART" id="SM00589">
    <property type="entry name" value="PRY"/>
    <property type="match status" value="1"/>
</dbReference>
<protein>
    <recommendedName>
        <fullName evidence="5">B30.2/SPRY domain-containing protein</fullName>
    </recommendedName>
</protein>
<feature type="compositionally biased region" description="Basic and acidic residues" evidence="4">
    <location>
        <begin position="19"/>
        <end position="29"/>
    </location>
</feature>
<evidence type="ECO:0000256" key="4">
    <source>
        <dbReference type="SAM" id="MobiDB-lite"/>
    </source>
</evidence>
<dbReference type="EMBL" id="JARO02002504">
    <property type="protein sequence ID" value="KPP72502.1"/>
    <property type="molecule type" value="Genomic_DNA"/>
</dbReference>
<feature type="region of interest" description="Disordered" evidence="4">
    <location>
        <begin position="14"/>
        <end position="59"/>
    </location>
</feature>
<accession>A0A0P7US37</accession>
<dbReference type="PANTHER" id="PTHR25465">
    <property type="entry name" value="B-BOX DOMAIN CONTAINING"/>
    <property type="match status" value="1"/>
</dbReference>
<proteinExistence type="predicted"/>
<dbReference type="InterPro" id="IPR051051">
    <property type="entry name" value="E3_ubiq-ligase_TRIM/RNF"/>
</dbReference>
<dbReference type="GO" id="GO:0008270">
    <property type="term" value="F:zinc ion binding"/>
    <property type="evidence" value="ECO:0007669"/>
    <property type="project" value="UniProtKB-KW"/>
</dbReference>
<evidence type="ECO:0000256" key="1">
    <source>
        <dbReference type="ARBA" id="ARBA00022723"/>
    </source>
</evidence>
<dbReference type="InterPro" id="IPR001870">
    <property type="entry name" value="B30.2/SPRY"/>
</dbReference>
<dbReference type="InterPro" id="IPR003879">
    <property type="entry name" value="Butyrophylin_SPRY"/>
</dbReference>
<dbReference type="Proteomes" id="UP000034805">
    <property type="component" value="Unassembled WGS sequence"/>
</dbReference>
<dbReference type="InterPro" id="IPR043136">
    <property type="entry name" value="B30.2/SPRY_sf"/>
</dbReference>
<evidence type="ECO:0000313" key="7">
    <source>
        <dbReference type="Proteomes" id="UP000034805"/>
    </source>
</evidence>
<evidence type="ECO:0000256" key="3">
    <source>
        <dbReference type="ARBA" id="ARBA00022833"/>
    </source>
</evidence>
<feature type="domain" description="B30.2/SPRY" evidence="5">
    <location>
        <begin position="114"/>
        <end position="310"/>
    </location>
</feature>
<dbReference type="PROSITE" id="PS50188">
    <property type="entry name" value="B302_SPRY"/>
    <property type="match status" value="1"/>
</dbReference>
<keyword evidence="1" id="KW-0479">Metal-binding</keyword>
<dbReference type="AlphaFoldDB" id="A0A0P7US37"/>
<dbReference type="InterPro" id="IPR013320">
    <property type="entry name" value="ConA-like_dom_sf"/>
</dbReference>
<dbReference type="PRINTS" id="PR01407">
    <property type="entry name" value="BUTYPHLNCDUF"/>
</dbReference>